<dbReference type="GO" id="GO:0005876">
    <property type="term" value="C:spindle microtubule"/>
    <property type="evidence" value="ECO:0007669"/>
    <property type="project" value="TreeGrafter"/>
</dbReference>
<dbReference type="Proteomes" id="UP000285301">
    <property type="component" value="Unassembled WGS sequence"/>
</dbReference>
<evidence type="ECO:0000256" key="7">
    <source>
        <dbReference type="ARBA" id="ARBA00039966"/>
    </source>
</evidence>
<dbReference type="InterPro" id="IPR011990">
    <property type="entry name" value="TPR-like_helical_dom_sf"/>
</dbReference>
<proteinExistence type="predicted"/>
<evidence type="ECO:0000256" key="8">
    <source>
        <dbReference type="ARBA" id="ARBA00041958"/>
    </source>
</evidence>
<comment type="subcellular location">
    <subcellularLocation>
        <location evidence="1">Cytoplasm</location>
        <location evidence="1">Cytoskeleton</location>
    </subcellularLocation>
</comment>
<accession>A0A443R0A6</accession>
<keyword evidence="5" id="KW-0802">TPR repeat</keyword>
<dbReference type="GO" id="GO:0097431">
    <property type="term" value="C:mitotic spindle pole"/>
    <property type="evidence" value="ECO:0007669"/>
    <property type="project" value="TreeGrafter"/>
</dbReference>
<organism evidence="9 10">
    <name type="scientific">Dinothrombium tinctorium</name>
    <dbReference type="NCBI Taxonomy" id="1965070"/>
    <lineage>
        <taxon>Eukaryota</taxon>
        <taxon>Metazoa</taxon>
        <taxon>Ecdysozoa</taxon>
        <taxon>Arthropoda</taxon>
        <taxon>Chelicerata</taxon>
        <taxon>Arachnida</taxon>
        <taxon>Acari</taxon>
        <taxon>Acariformes</taxon>
        <taxon>Trombidiformes</taxon>
        <taxon>Prostigmata</taxon>
        <taxon>Anystina</taxon>
        <taxon>Parasitengona</taxon>
        <taxon>Trombidioidea</taxon>
        <taxon>Trombidiidae</taxon>
        <taxon>Dinothrombium</taxon>
    </lineage>
</organism>
<dbReference type="SUPFAM" id="SSF48452">
    <property type="entry name" value="TPR-like"/>
    <property type="match status" value="1"/>
</dbReference>
<dbReference type="Gene3D" id="1.25.40.10">
    <property type="entry name" value="Tetratricopeptide repeat domain"/>
    <property type="match status" value="1"/>
</dbReference>
<dbReference type="GO" id="GO:0008017">
    <property type="term" value="F:microtubule binding"/>
    <property type="evidence" value="ECO:0007669"/>
    <property type="project" value="TreeGrafter"/>
</dbReference>
<dbReference type="PANTHER" id="PTHR16056">
    <property type="entry name" value="REGULATOR OF MICROTUBULE DYNAMICS PROTEIN"/>
    <property type="match status" value="1"/>
</dbReference>
<dbReference type="PANTHER" id="PTHR16056:SF16">
    <property type="entry name" value="REGULATOR OF MICROTUBULE DYNAMICS PROTEIN 1"/>
    <property type="match status" value="1"/>
</dbReference>
<comment type="caution">
    <text evidence="9">The sequence shown here is derived from an EMBL/GenBank/DDBJ whole genome shotgun (WGS) entry which is preliminary data.</text>
</comment>
<keyword evidence="6" id="KW-0206">Cytoskeleton</keyword>
<evidence type="ECO:0000256" key="2">
    <source>
        <dbReference type="ARBA" id="ARBA00011375"/>
    </source>
</evidence>
<keyword evidence="4" id="KW-0677">Repeat</keyword>
<dbReference type="OrthoDB" id="69711at2759"/>
<evidence type="ECO:0000256" key="6">
    <source>
        <dbReference type="ARBA" id="ARBA00023212"/>
    </source>
</evidence>
<dbReference type="STRING" id="1965070.A0A443R0A6"/>
<protein>
    <recommendedName>
        <fullName evidence="7">Regulator of microtubule dynamics protein 1</fullName>
    </recommendedName>
    <alternativeName>
        <fullName evidence="8">Protein FAM82B</fullName>
    </alternativeName>
</protein>
<keyword evidence="10" id="KW-1185">Reference proteome</keyword>
<evidence type="ECO:0000256" key="3">
    <source>
        <dbReference type="ARBA" id="ARBA00022490"/>
    </source>
</evidence>
<dbReference type="EMBL" id="NCKU01002852">
    <property type="protein sequence ID" value="RWS08668.1"/>
    <property type="molecule type" value="Genomic_DNA"/>
</dbReference>
<dbReference type="InterPro" id="IPR049039">
    <property type="entry name" value="RMD1-3_a_helical_rpt"/>
</dbReference>
<reference evidence="9 10" key="1">
    <citation type="journal article" date="2018" name="Gigascience">
        <title>Genomes of trombidid mites reveal novel predicted allergens and laterally-transferred genes associated with secondary metabolism.</title>
        <authorList>
            <person name="Dong X."/>
            <person name="Chaisiri K."/>
            <person name="Xia D."/>
            <person name="Armstrong S.D."/>
            <person name="Fang Y."/>
            <person name="Donnelly M.J."/>
            <person name="Kadowaki T."/>
            <person name="McGarry J.W."/>
            <person name="Darby A.C."/>
            <person name="Makepeace B.L."/>
        </authorList>
    </citation>
    <scope>NUCLEOTIDE SEQUENCE [LARGE SCALE GENOMIC DNA]</scope>
    <source>
        <strain evidence="9">UoL-WK</strain>
    </source>
</reference>
<evidence type="ECO:0000256" key="5">
    <source>
        <dbReference type="ARBA" id="ARBA00022803"/>
    </source>
</evidence>
<comment type="subunit">
    <text evidence="2">Interacts with microtubules.</text>
</comment>
<evidence type="ECO:0000313" key="10">
    <source>
        <dbReference type="Proteomes" id="UP000285301"/>
    </source>
</evidence>
<name>A0A443R0A6_9ACAR</name>
<gene>
    <name evidence="9" type="ORF">B4U79_11525</name>
</gene>
<keyword evidence="3" id="KW-0963">Cytoplasm</keyword>
<dbReference type="Pfam" id="PF21033">
    <property type="entry name" value="RMD1-3"/>
    <property type="match status" value="1"/>
</dbReference>
<dbReference type="GO" id="GO:0005739">
    <property type="term" value="C:mitochondrion"/>
    <property type="evidence" value="ECO:0007669"/>
    <property type="project" value="TreeGrafter"/>
</dbReference>
<dbReference type="AlphaFoldDB" id="A0A443R0A6"/>
<evidence type="ECO:0000313" key="9">
    <source>
        <dbReference type="EMBL" id="RWS08668.1"/>
    </source>
</evidence>
<sequence>MRFHKVLANAANYAFSFRANAIWRTVAAKTHQLRRMLSPAPLLPVALLPVSFAFGASVEAKLQLIDKQLLEEADKLFDEHKLQELLTLLKSIGSWYSNGDVLWRVARCEYHLYKTDPNAKDAREKLENALLLVQKSLELNDNCGPAHKWAAILLDAVSSLEGTKARIAQLLNVRQHMERAIELTPNDPTSYYLLGNWHFSCHQVSWIERNIARVLFGALPDADLEVALKMFSKAESLEPGFYSQNELLLAKTLITLNRDIDKARDHLLNVVKKYENSKNWDDAEAFKEAKTLLQKMGVKM</sequence>
<evidence type="ECO:0000256" key="4">
    <source>
        <dbReference type="ARBA" id="ARBA00022737"/>
    </source>
</evidence>
<evidence type="ECO:0000256" key="1">
    <source>
        <dbReference type="ARBA" id="ARBA00004245"/>
    </source>
</evidence>